<evidence type="ECO:0000256" key="8">
    <source>
        <dbReference type="ARBA" id="ARBA00023239"/>
    </source>
</evidence>
<keyword evidence="7 9" id="KW-0005">Acetoin biosynthesis</keyword>
<evidence type="ECO:0000313" key="10">
    <source>
        <dbReference type="EMBL" id="SDB25921.1"/>
    </source>
</evidence>
<sequence>MQQPVHEHDTLYLSAPVNALVEGIYRQNTTLGQLREHGDFGLGTFNDLDGELVLLGGSAYQVTGTGEVRRPADDVLTPFACVCFFRELTFEDVVSGFADMAALMSLLERSFPSPNMMYALRIDGDFEFVRTRSVPRQDYYRPLVEVTKDQPVFEMHSLSGTLAGFYTPRFMASMSVPGVHLHFISEDRAFGGHLLQCRAVRARIGIQILRSLRMDLPVTLDYMTADLQRDTEKDLEMAEKE</sequence>
<dbReference type="Pfam" id="PF03306">
    <property type="entry name" value="AAL_decarboxy"/>
    <property type="match status" value="1"/>
</dbReference>
<comment type="similarity">
    <text evidence="3 9">Belongs to the alpha-acetolactate decarboxylase family.</text>
</comment>
<dbReference type="GO" id="GO:0045151">
    <property type="term" value="P:acetoin biosynthetic process"/>
    <property type="evidence" value="ECO:0007669"/>
    <property type="project" value="UniProtKB-UniRule"/>
</dbReference>
<evidence type="ECO:0000256" key="3">
    <source>
        <dbReference type="ARBA" id="ARBA00007106"/>
    </source>
</evidence>
<dbReference type="RefSeq" id="WP_092118712.1">
    <property type="nucleotide sequence ID" value="NZ_FMXO01000006.1"/>
</dbReference>
<dbReference type="Proteomes" id="UP000198771">
    <property type="component" value="Unassembled WGS sequence"/>
</dbReference>
<dbReference type="STRING" id="617002.SAMN05660653_01233"/>
<dbReference type="PANTHER" id="PTHR35524:SF1">
    <property type="entry name" value="ALPHA-ACETOLACTATE DECARBOXYLASE"/>
    <property type="match status" value="1"/>
</dbReference>
<name>A0A1G6BZ57_9BACT</name>
<dbReference type="PANTHER" id="PTHR35524">
    <property type="entry name" value="ALPHA-ACETOLACTATE DECARBOXYLASE"/>
    <property type="match status" value="1"/>
</dbReference>
<evidence type="ECO:0000256" key="6">
    <source>
        <dbReference type="ARBA" id="ARBA00022793"/>
    </source>
</evidence>
<dbReference type="NCBIfam" id="TIGR01252">
    <property type="entry name" value="acetolac_decarb"/>
    <property type="match status" value="1"/>
</dbReference>
<protein>
    <recommendedName>
        <fullName evidence="5 9">Alpha-acetolactate decarboxylase</fullName>
        <ecNumber evidence="4 9">4.1.1.5</ecNumber>
    </recommendedName>
</protein>
<comment type="catalytic activity">
    <reaction evidence="1 9">
        <text>(2S)-2-acetolactate + H(+) = (R)-acetoin + CO2</text>
        <dbReference type="Rhea" id="RHEA:21580"/>
        <dbReference type="ChEBI" id="CHEBI:15378"/>
        <dbReference type="ChEBI" id="CHEBI:15686"/>
        <dbReference type="ChEBI" id="CHEBI:16526"/>
        <dbReference type="ChEBI" id="CHEBI:58476"/>
        <dbReference type="EC" id="4.1.1.5"/>
    </reaction>
</comment>
<keyword evidence="8 9" id="KW-0456">Lyase</keyword>
<evidence type="ECO:0000256" key="4">
    <source>
        <dbReference type="ARBA" id="ARBA00013204"/>
    </source>
</evidence>
<dbReference type="EMBL" id="FMXO01000006">
    <property type="protein sequence ID" value="SDB25921.1"/>
    <property type="molecule type" value="Genomic_DNA"/>
</dbReference>
<dbReference type="SUPFAM" id="SSF117856">
    <property type="entry name" value="AF0104/ALDC/Ptd012-like"/>
    <property type="match status" value="1"/>
</dbReference>
<proteinExistence type="inferred from homology"/>
<dbReference type="Gene3D" id="3.30.1330.80">
    <property type="entry name" value="Hypothetical protein, similar to alpha- acetolactate decarboxylase, domain 2"/>
    <property type="match status" value="2"/>
</dbReference>
<evidence type="ECO:0000256" key="1">
    <source>
        <dbReference type="ARBA" id="ARBA00001784"/>
    </source>
</evidence>
<dbReference type="AlphaFoldDB" id="A0A1G6BZ57"/>
<accession>A0A1G6BZ57</accession>
<evidence type="ECO:0000256" key="7">
    <source>
        <dbReference type="ARBA" id="ARBA00023061"/>
    </source>
</evidence>
<gene>
    <name evidence="10" type="ORF">SAMN05660653_01233</name>
</gene>
<organism evidence="10 11">
    <name type="scientific">Desulfonatronum thiosulfatophilum</name>
    <dbReference type="NCBI Taxonomy" id="617002"/>
    <lineage>
        <taxon>Bacteria</taxon>
        <taxon>Pseudomonadati</taxon>
        <taxon>Thermodesulfobacteriota</taxon>
        <taxon>Desulfovibrionia</taxon>
        <taxon>Desulfovibrionales</taxon>
        <taxon>Desulfonatronaceae</taxon>
        <taxon>Desulfonatronum</taxon>
    </lineage>
</organism>
<comment type="pathway">
    <text evidence="2 9">Polyol metabolism; (R,R)-butane-2,3-diol biosynthesis; (R,R)-butane-2,3-diol from pyruvate: step 2/3.</text>
</comment>
<reference evidence="10 11" key="1">
    <citation type="submission" date="2016-10" db="EMBL/GenBank/DDBJ databases">
        <authorList>
            <person name="de Groot N.N."/>
        </authorList>
    </citation>
    <scope>NUCLEOTIDE SEQUENCE [LARGE SCALE GENOMIC DNA]</scope>
    <source>
        <strain evidence="10 11">ASO4-2</strain>
    </source>
</reference>
<dbReference type="EC" id="4.1.1.5" evidence="4 9"/>
<dbReference type="GO" id="GO:0047605">
    <property type="term" value="F:acetolactate decarboxylase activity"/>
    <property type="evidence" value="ECO:0007669"/>
    <property type="project" value="UniProtKB-UniRule"/>
</dbReference>
<dbReference type="PIRSF" id="PIRSF001332">
    <property type="entry name" value="Acetolac_decarb"/>
    <property type="match status" value="1"/>
</dbReference>
<dbReference type="OrthoDB" id="8612680at2"/>
<dbReference type="UniPathway" id="UPA00626">
    <property type="reaction ID" value="UER00678"/>
</dbReference>
<evidence type="ECO:0000313" key="11">
    <source>
        <dbReference type="Proteomes" id="UP000198771"/>
    </source>
</evidence>
<keyword evidence="6 9" id="KW-0210">Decarboxylase</keyword>
<evidence type="ECO:0000256" key="9">
    <source>
        <dbReference type="PIRNR" id="PIRNR001332"/>
    </source>
</evidence>
<evidence type="ECO:0000256" key="2">
    <source>
        <dbReference type="ARBA" id="ARBA00005170"/>
    </source>
</evidence>
<dbReference type="CDD" id="cd17299">
    <property type="entry name" value="acetolactate_decarboxylase"/>
    <property type="match status" value="1"/>
</dbReference>
<evidence type="ECO:0000256" key="5">
    <source>
        <dbReference type="ARBA" id="ARBA00020164"/>
    </source>
</evidence>
<keyword evidence="11" id="KW-1185">Reference proteome</keyword>
<dbReference type="InterPro" id="IPR005128">
    <property type="entry name" value="Acetolactate_a_deCO2ase"/>
</dbReference>